<evidence type="ECO:0000313" key="2">
    <source>
        <dbReference type="Proteomes" id="UP001305702"/>
    </source>
</evidence>
<protein>
    <recommendedName>
        <fullName evidence="3">S-adenosylmethionine decarboxylase</fullName>
    </recommendedName>
</protein>
<reference evidence="1 2" key="1">
    <citation type="submission" date="2022-02" db="EMBL/GenBank/DDBJ databases">
        <title>Paenibacillus sp. MBLB1776 Whole Genome Shotgun Sequencing.</title>
        <authorList>
            <person name="Hwang C.Y."/>
            <person name="Cho E.-S."/>
            <person name="Seo M.-J."/>
        </authorList>
    </citation>
    <scope>NUCLEOTIDE SEQUENCE [LARGE SCALE GENOMIC DNA]</scope>
    <source>
        <strain evidence="1 2">MBLB1776</strain>
    </source>
</reference>
<dbReference type="Proteomes" id="UP001305702">
    <property type="component" value="Chromosome"/>
</dbReference>
<name>A0AA96LGP4_9BACL</name>
<dbReference type="EMBL" id="CP130318">
    <property type="protein sequence ID" value="WNQ12938.1"/>
    <property type="molecule type" value="Genomic_DNA"/>
</dbReference>
<sequence>MTRKHNGRWLIVVVLAVLVGWPVYQLADWYKNVTSRHDASYSLFEVSLFQMELLNSTLREAATAQDTGQLDTLKLAAYSAQFTHERLAAAMEEEGLVDLASLPQLQQVLLRLQIGGRRTLKPEETQLIGEAAELFQRLYEEYGGLMGPNHRLIPSKNDKVRKFDKELQELLRKKLLGG</sequence>
<evidence type="ECO:0008006" key="3">
    <source>
        <dbReference type="Google" id="ProtNLM"/>
    </source>
</evidence>
<dbReference type="AlphaFoldDB" id="A0AA96LGP4"/>
<proteinExistence type="predicted"/>
<keyword evidence="2" id="KW-1185">Reference proteome</keyword>
<accession>A0AA96LGP4</accession>
<gene>
    <name evidence="1" type="ORF">MJA45_07885</name>
</gene>
<evidence type="ECO:0000313" key="1">
    <source>
        <dbReference type="EMBL" id="WNQ12938.1"/>
    </source>
</evidence>
<organism evidence="1 2">
    <name type="scientific">Paenibacillus aurantius</name>
    <dbReference type="NCBI Taxonomy" id="2918900"/>
    <lineage>
        <taxon>Bacteria</taxon>
        <taxon>Bacillati</taxon>
        <taxon>Bacillota</taxon>
        <taxon>Bacilli</taxon>
        <taxon>Bacillales</taxon>
        <taxon>Paenibacillaceae</taxon>
        <taxon>Paenibacillus</taxon>
    </lineage>
</organism>
<dbReference type="RefSeq" id="WP_315606717.1">
    <property type="nucleotide sequence ID" value="NZ_CP130318.1"/>
</dbReference>
<dbReference type="KEGG" id="paun:MJA45_07885"/>